<keyword evidence="5 6" id="KW-0408">Iron</keyword>
<dbReference type="RefSeq" id="WP_120059229.1">
    <property type="nucleotide sequence ID" value="NZ_QYRP01000002.1"/>
</dbReference>
<evidence type="ECO:0000256" key="6">
    <source>
        <dbReference type="PIRSR" id="PIRSR610300-51"/>
    </source>
</evidence>
<evidence type="ECO:0000256" key="2">
    <source>
        <dbReference type="ARBA" id="ARBA00022723"/>
    </source>
</evidence>
<dbReference type="PANTHER" id="PTHR12918:SF1">
    <property type="entry name" value="CYSTEINE DIOXYGENASE TYPE 1"/>
    <property type="match status" value="1"/>
</dbReference>
<evidence type="ECO:0000256" key="5">
    <source>
        <dbReference type="ARBA" id="ARBA00023004"/>
    </source>
</evidence>
<organism evidence="7 8">
    <name type="scientific">Nocardioides cavernaquae</name>
    <dbReference type="NCBI Taxonomy" id="2321396"/>
    <lineage>
        <taxon>Bacteria</taxon>
        <taxon>Bacillati</taxon>
        <taxon>Actinomycetota</taxon>
        <taxon>Actinomycetes</taxon>
        <taxon>Propionibacteriales</taxon>
        <taxon>Nocardioidaceae</taxon>
        <taxon>Nocardioides</taxon>
    </lineage>
</organism>
<reference evidence="8" key="1">
    <citation type="submission" date="2018-09" db="EMBL/GenBank/DDBJ databases">
        <authorList>
            <person name="Zhu H."/>
        </authorList>
    </citation>
    <scope>NUCLEOTIDE SEQUENCE [LARGE SCALE GENOMIC DNA]</scope>
    <source>
        <strain evidence="8">K1W22B-1</strain>
    </source>
</reference>
<keyword evidence="4" id="KW-0560">Oxidoreductase</keyword>
<proteinExistence type="inferred from homology"/>
<comment type="caution">
    <text evidence="7">The sequence shown here is derived from an EMBL/GenBank/DDBJ whole genome shotgun (WGS) entry which is preliminary data.</text>
</comment>
<dbReference type="SUPFAM" id="SSF51182">
    <property type="entry name" value="RmlC-like cupins"/>
    <property type="match status" value="1"/>
</dbReference>
<feature type="binding site" evidence="6">
    <location>
        <position position="74"/>
    </location>
    <ligand>
        <name>Fe cation</name>
        <dbReference type="ChEBI" id="CHEBI:24875"/>
        <note>catalytic</note>
    </ligand>
</feature>
<dbReference type="OrthoDB" id="4217976at2"/>
<dbReference type="Gene3D" id="2.60.120.10">
    <property type="entry name" value="Jelly Rolls"/>
    <property type="match status" value="1"/>
</dbReference>
<feature type="binding site" evidence="6">
    <location>
        <position position="116"/>
    </location>
    <ligand>
        <name>Fe cation</name>
        <dbReference type="ChEBI" id="CHEBI:24875"/>
        <note>catalytic</note>
    </ligand>
</feature>
<gene>
    <name evidence="7" type="ORF">D4739_03260</name>
</gene>
<evidence type="ECO:0000256" key="1">
    <source>
        <dbReference type="ARBA" id="ARBA00006622"/>
    </source>
</evidence>
<dbReference type="AlphaFoldDB" id="A0A3A5H643"/>
<evidence type="ECO:0000256" key="4">
    <source>
        <dbReference type="ARBA" id="ARBA00023002"/>
    </source>
</evidence>
<evidence type="ECO:0000256" key="3">
    <source>
        <dbReference type="ARBA" id="ARBA00022964"/>
    </source>
</evidence>
<dbReference type="PANTHER" id="PTHR12918">
    <property type="entry name" value="CYSTEINE DIOXYGENASE"/>
    <property type="match status" value="1"/>
</dbReference>
<keyword evidence="8" id="KW-1185">Reference proteome</keyword>
<dbReference type="CDD" id="cd10548">
    <property type="entry name" value="cupin_CDO"/>
    <property type="match status" value="1"/>
</dbReference>
<sequence length="158" mass="17492">MSRITTITPAARTSPLAILPLLEALRDHADDPVLYELLDEPTDEREFFLLQQNEDYQLWLISWPPGSSTGWHDHGSAAGAYTVLAGSLVEQEWDGSLQLTDVGPGDARAYAAGHVHDVKNRSNEPALSLHAYSPRLDAMNRYVFRGDRVELIAAEPGR</sequence>
<dbReference type="EMBL" id="QYRP01000002">
    <property type="protein sequence ID" value="RJS45328.1"/>
    <property type="molecule type" value="Genomic_DNA"/>
</dbReference>
<dbReference type="InterPro" id="IPR010300">
    <property type="entry name" value="CDO_1"/>
</dbReference>
<feature type="binding site" evidence="6">
    <location>
        <position position="72"/>
    </location>
    <ligand>
        <name>Fe cation</name>
        <dbReference type="ChEBI" id="CHEBI:24875"/>
        <note>catalytic</note>
    </ligand>
</feature>
<dbReference type="Proteomes" id="UP000276542">
    <property type="component" value="Unassembled WGS sequence"/>
</dbReference>
<dbReference type="GO" id="GO:0016702">
    <property type="term" value="F:oxidoreductase activity, acting on single donors with incorporation of molecular oxygen, incorporation of two atoms of oxygen"/>
    <property type="evidence" value="ECO:0007669"/>
    <property type="project" value="InterPro"/>
</dbReference>
<dbReference type="InterPro" id="IPR011051">
    <property type="entry name" value="RmlC_Cupin_sf"/>
</dbReference>
<accession>A0A3A5H643</accession>
<dbReference type="Pfam" id="PF05995">
    <property type="entry name" value="CDO_I"/>
    <property type="match status" value="1"/>
</dbReference>
<evidence type="ECO:0000313" key="8">
    <source>
        <dbReference type="Proteomes" id="UP000276542"/>
    </source>
</evidence>
<evidence type="ECO:0000313" key="7">
    <source>
        <dbReference type="EMBL" id="RJS45328.1"/>
    </source>
</evidence>
<protein>
    <submittedName>
        <fullName evidence="7">Cupin domain-containing protein</fullName>
    </submittedName>
</protein>
<comment type="similarity">
    <text evidence="1">Belongs to the cysteine dioxygenase family.</text>
</comment>
<keyword evidence="3" id="KW-0223">Dioxygenase</keyword>
<keyword evidence="2 6" id="KW-0479">Metal-binding</keyword>
<name>A0A3A5H643_9ACTN</name>
<dbReference type="GO" id="GO:0008198">
    <property type="term" value="F:ferrous iron binding"/>
    <property type="evidence" value="ECO:0007669"/>
    <property type="project" value="TreeGrafter"/>
</dbReference>
<dbReference type="InterPro" id="IPR014710">
    <property type="entry name" value="RmlC-like_jellyroll"/>
</dbReference>